<dbReference type="Pfam" id="PF07690">
    <property type="entry name" value="MFS_1"/>
    <property type="match status" value="1"/>
</dbReference>
<evidence type="ECO:0000313" key="6">
    <source>
        <dbReference type="EMBL" id="CAF2080594.1"/>
    </source>
</evidence>
<evidence type="ECO:0000313" key="7">
    <source>
        <dbReference type="Proteomes" id="UP000663824"/>
    </source>
</evidence>
<reference evidence="6" key="1">
    <citation type="submission" date="2021-02" db="EMBL/GenBank/DDBJ databases">
        <authorList>
            <person name="Nowell W R."/>
        </authorList>
    </citation>
    <scope>NUCLEOTIDE SEQUENCE</scope>
</reference>
<dbReference type="InterPro" id="IPR050382">
    <property type="entry name" value="MFS_Na/Anion_cotransporter"/>
</dbReference>
<evidence type="ECO:0000256" key="2">
    <source>
        <dbReference type="ARBA" id="ARBA00022692"/>
    </source>
</evidence>
<dbReference type="GO" id="GO:0022857">
    <property type="term" value="F:transmembrane transporter activity"/>
    <property type="evidence" value="ECO:0007669"/>
    <property type="project" value="InterPro"/>
</dbReference>
<dbReference type="PANTHER" id="PTHR11662">
    <property type="entry name" value="SOLUTE CARRIER FAMILY 17"/>
    <property type="match status" value="1"/>
</dbReference>
<keyword evidence="4 5" id="KW-0472">Membrane</keyword>
<feature type="transmembrane region" description="Helical" evidence="5">
    <location>
        <begin position="258"/>
        <end position="278"/>
    </location>
</feature>
<sequence length="350" mass="38950">MALVNIYQRIPKRYALSLLAFFGMFNASMLRSNLSIALVEIVTPTVEITSNNTTRIIPVMHPSEYTHQSTTTQSYILSSFFFTCTVVQVLLGFLATIFGRRIFFGGSIGLCAFVSLFTSLCARSGSTALILLRLLEGFCLSCVHPSLHAVWSIWAPKNDKSKMASLAFSGLSALSWTIIWFYVTTESPFTHPTISVEEVKYIEDNMDKDILRKDTIRWKAVLTSLPVWAIIAAHFKANWAAYVMLTELPTFLVKALDFRIDTVAFTIMVLSFLMIKLLNVKSRGLIVTGIIIVVTTCGPAWANFGVNHFDIGRHYAAVLMDISNSIGSTAGFLAPMITGYIVENSHLKRE</sequence>
<evidence type="ECO:0000256" key="1">
    <source>
        <dbReference type="ARBA" id="ARBA00004141"/>
    </source>
</evidence>
<dbReference type="AlphaFoldDB" id="A0A816RW58"/>
<feature type="transmembrane region" description="Helical" evidence="5">
    <location>
        <begin position="128"/>
        <end position="151"/>
    </location>
</feature>
<accession>A0A816RW58</accession>
<feature type="transmembrane region" description="Helical" evidence="5">
    <location>
        <begin position="322"/>
        <end position="342"/>
    </location>
</feature>
<dbReference type="SUPFAM" id="SSF103473">
    <property type="entry name" value="MFS general substrate transporter"/>
    <property type="match status" value="1"/>
</dbReference>
<feature type="transmembrane region" description="Helical" evidence="5">
    <location>
        <begin position="75"/>
        <end position="95"/>
    </location>
</feature>
<keyword evidence="2 5" id="KW-0812">Transmembrane</keyword>
<dbReference type="GO" id="GO:0016020">
    <property type="term" value="C:membrane"/>
    <property type="evidence" value="ECO:0007669"/>
    <property type="project" value="UniProtKB-SubCell"/>
</dbReference>
<evidence type="ECO:0000256" key="3">
    <source>
        <dbReference type="ARBA" id="ARBA00022989"/>
    </source>
</evidence>
<dbReference type="Gene3D" id="1.20.1250.20">
    <property type="entry name" value="MFS general substrate transporter like domains"/>
    <property type="match status" value="1"/>
</dbReference>
<protein>
    <submittedName>
        <fullName evidence="6">Uncharacterized protein</fullName>
    </submittedName>
</protein>
<dbReference type="EMBL" id="CAJNRE010009299">
    <property type="protein sequence ID" value="CAF2080594.1"/>
    <property type="molecule type" value="Genomic_DNA"/>
</dbReference>
<evidence type="ECO:0000256" key="5">
    <source>
        <dbReference type="SAM" id="Phobius"/>
    </source>
</evidence>
<gene>
    <name evidence="6" type="ORF">MBJ925_LOCUS18522</name>
</gene>
<dbReference type="GO" id="GO:0006820">
    <property type="term" value="P:monoatomic anion transport"/>
    <property type="evidence" value="ECO:0007669"/>
    <property type="project" value="TreeGrafter"/>
</dbReference>
<feature type="transmembrane region" description="Helical" evidence="5">
    <location>
        <begin position="102"/>
        <end position="122"/>
    </location>
</feature>
<organism evidence="6 7">
    <name type="scientific">Rotaria magnacalcarata</name>
    <dbReference type="NCBI Taxonomy" id="392030"/>
    <lineage>
        <taxon>Eukaryota</taxon>
        <taxon>Metazoa</taxon>
        <taxon>Spiralia</taxon>
        <taxon>Gnathifera</taxon>
        <taxon>Rotifera</taxon>
        <taxon>Eurotatoria</taxon>
        <taxon>Bdelloidea</taxon>
        <taxon>Philodinida</taxon>
        <taxon>Philodinidae</taxon>
        <taxon>Rotaria</taxon>
    </lineage>
</organism>
<dbReference type="Gene3D" id="1.20.120.540">
    <property type="entry name" value="Voltage-gated potassium channels"/>
    <property type="match status" value="1"/>
</dbReference>
<evidence type="ECO:0000256" key="4">
    <source>
        <dbReference type="ARBA" id="ARBA00023136"/>
    </source>
</evidence>
<feature type="transmembrane region" description="Helical" evidence="5">
    <location>
        <begin position="163"/>
        <end position="183"/>
    </location>
</feature>
<dbReference type="InterPro" id="IPR027378">
    <property type="entry name" value="Nucleotide_channel_N"/>
</dbReference>
<name>A0A816RW58_9BILA</name>
<dbReference type="InterPro" id="IPR011701">
    <property type="entry name" value="MFS"/>
</dbReference>
<feature type="transmembrane region" description="Helical" evidence="5">
    <location>
        <begin position="285"/>
        <end position="302"/>
    </location>
</feature>
<comment type="caution">
    <text evidence="6">The sequence shown here is derived from an EMBL/GenBank/DDBJ whole genome shotgun (WGS) entry which is preliminary data.</text>
</comment>
<comment type="subcellular location">
    <subcellularLocation>
        <location evidence="1">Membrane</location>
        <topology evidence="1">Multi-pass membrane protein</topology>
    </subcellularLocation>
</comment>
<dbReference type="Proteomes" id="UP000663824">
    <property type="component" value="Unassembled WGS sequence"/>
</dbReference>
<proteinExistence type="predicted"/>
<dbReference type="InterPro" id="IPR036259">
    <property type="entry name" value="MFS_trans_sf"/>
</dbReference>
<keyword evidence="3 5" id="KW-1133">Transmembrane helix</keyword>
<dbReference type="PANTHER" id="PTHR11662:SF455">
    <property type="entry name" value="GH23975P"/>
    <property type="match status" value="1"/>
</dbReference>